<comment type="caution">
    <text evidence="1">The sequence shown here is derived from an EMBL/GenBank/DDBJ whole genome shotgun (WGS) entry which is preliminary data.</text>
</comment>
<dbReference type="Proteomes" id="UP001385951">
    <property type="component" value="Unassembled WGS sequence"/>
</dbReference>
<proteinExistence type="predicted"/>
<evidence type="ECO:0000313" key="1">
    <source>
        <dbReference type="EMBL" id="KAK7691354.1"/>
    </source>
</evidence>
<dbReference type="Gene3D" id="2.80.10.50">
    <property type="match status" value="1"/>
</dbReference>
<name>A0AAW0GJM7_9APHY</name>
<gene>
    <name evidence="1" type="ORF">QCA50_004750</name>
</gene>
<dbReference type="EMBL" id="JASBNA010000005">
    <property type="protein sequence ID" value="KAK7691354.1"/>
    <property type="molecule type" value="Genomic_DNA"/>
</dbReference>
<protein>
    <submittedName>
        <fullName evidence="1">Uncharacterized protein</fullName>
    </submittedName>
</protein>
<evidence type="ECO:0000313" key="2">
    <source>
        <dbReference type="Proteomes" id="UP001385951"/>
    </source>
</evidence>
<organism evidence="1 2">
    <name type="scientific">Cerrena zonata</name>
    <dbReference type="NCBI Taxonomy" id="2478898"/>
    <lineage>
        <taxon>Eukaryota</taxon>
        <taxon>Fungi</taxon>
        <taxon>Dikarya</taxon>
        <taxon>Basidiomycota</taxon>
        <taxon>Agaricomycotina</taxon>
        <taxon>Agaricomycetes</taxon>
        <taxon>Polyporales</taxon>
        <taxon>Cerrenaceae</taxon>
        <taxon>Cerrena</taxon>
    </lineage>
</organism>
<dbReference type="AlphaFoldDB" id="A0AAW0GJM7"/>
<sequence length="120" mass="12967">MDAEHAQQAAGTRVIVFTLDRPFAPNQEWNVDVFDGQFATIQSTKSFVRDDPSPTGGLVLILDPNIAAEFELFSVSGGVQICINSTGVSCLASPTNPTNQIRLEPISNAANLTWIFEIIS</sequence>
<keyword evidence="2" id="KW-1185">Reference proteome</keyword>
<reference evidence="1 2" key="1">
    <citation type="submission" date="2022-09" db="EMBL/GenBank/DDBJ databases">
        <authorList>
            <person name="Palmer J.M."/>
        </authorList>
    </citation>
    <scope>NUCLEOTIDE SEQUENCE [LARGE SCALE GENOMIC DNA]</scope>
    <source>
        <strain evidence="1 2">DSM 7382</strain>
    </source>
</reference>
<accession>A0AAW0GJM7</accession>